<dbReference type="Proteomes" id="UP000284706">
    <property type="component" value="Unassembled WGS sequence"/>
</dbReference>
<feature type="region of interest" description="Disordered" evidence="10">
    <location>
        <begin position="51"/>
        <end position="99"/>
    </location>
</feature>
<protein>
    <recommendedName>
        <fullName evidence="11">Zinc-finger domain-containing protein</fullName>
    </recommendedName>
</protein>
<dbReference type="InParanoid" id="A0A409Y5F9"/>
<evidence type="ECO:0000256" key="5">
    <source>
        <dbReference type="ARBA" id="ARBA00022553"/>
    </source>
</evidence>
<evidence type="ECO:0000256" key="10">
    <source>
        <dbReference type="SAM" id="MobiDB-lite"/>
    </source>
</evidence>
<keyword evidence="3" id="KW-0963">Cytoplasm</keyword>
<reference evidence="12 13" key="1">
    <citation type="journal article" date="2018" name="Evol. Lett.">
        <title>Horizontal gene cluster transfer increased hallucinogenic mushroom diversity.</title>
        <authorList>
            <person name="Reynolds H.T."/>
            <person name="Vijayakumar V."/>
            <person name="Gluck-Thaler E."/>
            <person name="Korotkin H.B."/>
            <person name="Matheny P.B."/>
            <person name="Slot J.C."/>
        </authorList>
    </citation>
    <scope>NUCLEOTIDE SEQUENCE [LARGE SCALE GENOMIC DNA]</scope>
    <source>
        <strain evidence="12 13">SRW20</strain>
    </source>
</reference>
<keyword evidence="6" id="KW-0832">Ubl conjugation</keyword>
<gene>
    <name evidence="12" type="ORF">CVT26_003455</name>
</gene>
<keyword evidence="4" id="KW-1017">Isopeptide bond</keyword>
<dbReference type="STRING" id="231916.A0A409Y5F9"/>
<accession>A0A409Y5F9</accession>
<evidence type="ECO:0000259" key="11">
    <source>
        <dbReference type="Pfam" id="PF10497"/>
    </source>
</evidence>
<keyword evidence="9" id="KW-0539">Nucleus</keyword>
<keyword evidence="5" id="KW-0597">Phosphoprotein</keyword>
<dbReference type="InterPro" id="IPR040221">
    <property type="entry name" value="CDCA7/CDA7L"/>
</dbReference>
<dbReference type="GO" id="GO:0006355">
    <property type="term" value="P:regulation of DNA-templated transcription"/>
    <property type="evidence" value="ECO:0007669"/>
    <property type="project" value="InterPro"/>
</dbReference>
<dbReference type="OrthoDB" id="298344at2759"/>
<feature type="region of interest" description="Disordered" evidence="10">
    <location>
        <begin position="704"/>
        <end position="735"/>
    </location>
</feature>
<evidence type="ECO:0000256" key="7">
    <source>
        <dbReference type="ARBA" id="ARBA00023015"/>
    </source>
</evidence>
<keyword evidence="13" id="KW-1185">Reference proteome</keyword>
<sequence length="735" mass="82466">MSATPSSQSALQRVNKAYVLVPPSPLSLSAYRPLRTPVHVALSSKLKENTPLRSSRLAMSQQSASSPSLKRKLSDRDSGSLVFDGVHPGPKRSKLSTGTPLKEMQIQPLKPASNACPEFPNGYTYCHQCNKKRDLMEITQCTMMIKKELKKKIKERQCSNKYCKSCLKNRYGEDFGIPMTGAYGLNGVTSTFKCPQCKGTCNCSRCRKARGLGPVGVMKSKAKEPHSISTPNKSLKVEVVIETKRPIPKAKMPKPLPSPKWTPVPTSMTQTEADDRIFIREFVLRFSDLLDPAIAKTYLEELEFISGRTLKQDDELDTWVSEACIRAIFLGLLGLLSKNLEDNTSRMLKASLKEFRSAGNNLNKMWAVLASLRDDATNSQADGAVSPLAFPDPSPPPISNAPSAPQRRSTRQTGKPVNVIHSFQMIPVLVFMINSVLETVVIREDLDQCVKDSKDFARDAREATRLENDRWEKEKRGMDIGTKDKVLKDGNRTKRLVHREQIANIDNCLKLISRSFVSRFTTLGMDDEGRTYYALSPSVSEREAAFEYLELASSKNPTKPKKKGRFLSFEERRELRDWSWFIAVWGKRPPMSPGEKMNIDSGEEPQADPEAEKWWAFWEPEEIVKVADWISIKSGLDEKLQVPEQEMTSSSSKPSYSSKEKNTVPLPPRLEHIRRLVTELRDYATLLEWRVREDKCVLASRIVASSNGTSTSQTDAGSIAKGKDKVSEQTPIPAD</sequence>
<keyword evidence="8" id="KW-0804">Transcription</keyword>
<keyword evidence="7" id="KW-0805">Transcription regulation</keyword>
<feature type="compositionally biased region" description="Polar residues" evidence="10">
    <location>
        <begin position="704"/>
        <end position="716"/>
    </location>
</feature>
<evidence type="ECO:0000256" key="3">
    <source>
        <dbReference type="ARBA" id="ARBA00022490"/>
    </source>
</evidence>
<dbReference type="InterPro" id="IPR018866">
    <property type="entry name" value="Znf-4CXXC_R1"/>
</dbReference>
<dbReference type="PANTHER" id="PTHR31169:SF8">
    <property type="entry name" value="ZINC-FINGER DOMAIN OF MONOAMINE-OXIDASE A REPRESSOR R1 PROTEIN"/>
    <property type="match status" value="1"/>
</dbReference>
<evidence type="ECO:0000313" key="12">
    <source>
        <dbReference type="EMBL" id="PPQ98203.1"/>
    </source>
</evidence>
<evidence type="ECO:0000256" key="1">
    <source>
        <dbReference type="ARBA" id="ARBA00004123"/>
    </source>
</evidence>
<name>A0A409Y5F9_9AGAR</name>
<dbReference type="EMBL" id="NHYE01001139">
    <property type="protein sequence ID" value="PPQ98203.1"/>
    <property type="molecule type" value="Genomic_DNA"/>
</dbReference>
<comment type="subcellular location">
    <subcellularLocation>
        <location evidence="2">Cytoplasm</location>
    </subcellularLocation>
    <subcellularLocation>
        <location evidence="1">Nucleus</location>
    </subcellularLocation>
</comment>
<organism evidence="12 13">
    <name type="scientific">Gymnopilus dilepis</name>
    <dbReference type="NCBI Taxonomy" id="231916"/>
    <lineage>
        <taxon>Eukaryota</taxon>
        <taxon>Fungi</taxon>
        <taxon>Dikarya</taxon>
        <taxon>Basidiomycota</taxon>
        <taxon>Agaricomycotina</taxon>
        <taxon>Agaricomycetes</taxon>
        <taxon>Agaricomycetidae</taxon>
        <taxon>Agaricales</taxon>
        <taxon>Agaricineae</taxon>
        <taxon>Hymenogastraceae</taxon>
        <taxon>Gymnopilus</taxon>
    </lineage>
</organism>
<evidence type="ECO:0000256" key="2">
    <source>
        <dbReference type="ARBA" id="ARBA00004496"/>
    </source>
</evidence>
<dbReference type="Pfam" id="PF10497">
    <property type="entry name" value="zf-4CXXC_R1"/>
    <property type="match status" value="1"/>
</dbReference>
<feature type="domain" description="Zinc-finger" evidence="11">
    <location>
        <begin position="124"/>
        <end position="224"/>
    </location>
</feature>
<evidence type="ECO:0000256" key="9">
    <source>
        <dbReference type="ARBA" id="ARBA00023242"/>
    </source>
</evidence>
<dbReference type="AlphaFoldDB" id="A0A409Y5F9"/>
<comment type="caution">
    <text evidence="12">The sequence shown here is derived from an EMBL/GenBank/DDBJ whole genome shotgun (WGS) entry which is preliminary data.</text>
</comment>
<proteinExistence type="predicted"/>
<feature type="region of interest" description="Disordered" evidence="10">
    <location>
        <begin position="382"/>
        <end position="416"/>
    </location>
</feature>
<feature type="compositionally biased region" description="Polar residues" evidence="10">
    <location>
        <begin position="51"/>
        <end position="68"/>
    </location>
</feature>
<dbReference type="PANTHER" id="PTHR31169">
    <property type="entry name" value="OS05G0300700 PROTEIN"/>
    <property type="match status" value="1"/>
</dbReference>
<dbReference type="GO" id="GO:0005634">
    <property type="term" value="C:nucleus"/>
    <property type="evidence" value="ECO:0007669"/>
    <property type="project" value="UniProtKB-SubCell"/>
</dbReference>
<evidence type="ECO:0000313" key="13">
    <source>
        <dbReference type="Proteomes" id="UP000284706"/>
    </source>
</evidence>
<feature type="region of interest" description="Disordered" evidence="10">
    <location>
        <begin position="248"/>
        <end position="267"/>
    </location>
</feature>
<feature type="compositionally biased region" description="Pro residues" evidence="10">
    <location>
        <begin position="390"/>
        <end position="399"/>
    </location>
</feature>
<feature type="region of interest" description="Disordered" evidence="10">
    <location>
        <begin position="641"/>
        <end position="664"/>
    </location>
</feature>
<dbReference type="GO" id="GO:0005737">
    <property type="term" value="C:cytoplasm"/>
    <property type="evidence" value="ECO:0007669"/>
    <property type="project" value="UniProtKB-SubCell"/>
</dbReference>
<evidence type="ECO:0000256" key="6">
    <source>
        <dbReference type="ARBA" id="ARBA00022843"/>
    </source>
</evidence>
<evidence type="ECO:0000256" key="8">
    <source>
        <dbReference type="ARBA" id="ARBA00023163"/>
    </source>
</evidence>
<evidence type="ECO:0000256" key="4">
    <source>
        <dbReference type="ARBA" id="ARBA00022499"/>
    </source>
</evidence>